<keyword evidence="1" id="KW-0677">Repeat</keyword>
<keyword evidence="4" id="KW-1133">Transmembrane helix</keyword>
<evidence type="ECO:0000256" key="4">
    <source>
        <dbReference type="SAM" id="Phobius"/>
    </source>
</evidence>
<keyword evidence="4" id="KW-0812">Transmembrane</keyword>
<dbReference type="SMART" id="SM00028">
    <property type="entry name" value="TPR"/>
    <property type="match status" value="3"/>
</dbReference>
<accession>A0A7X6IAC9</accession>
<dbReference type="PROSITE" id="PS50293">
    <property type="entry name" value="TPR_REGION"/>
    <property type="match status" value="1"/>
</dbReference>
<comment type="caution">
    <text evidence="5">The sequence shown here is derived from an EMBL/GenBank/DDBJ whole genome shotgun (WGS) entry which is preliminary data.</text>
</comment>
<dbReference type="InterPro" id="IPR051012">
    <property type="entry name" value="CellSynth/LPSAsmb/PSIAsmb"/>
</dbReference>
<dbReference type="PROSITE" id="PS50005">
    <property type="entry name" value="TPR"/>
    <property type="match status" value="1"/>
</dbReference>
<feature type="transmembrane region" description="Helical" evidence="4">
    <location>
        <begin position="56"/>
        <end position="77"/>
    </location>
</feature>
<feature type="transmembrane region" description="Helical" evidence="4">
    <location>
        <begin position="25"/>
        <end position="44"/>
    </location>
</feature>
<name>A0A7X6IAC9_9BACT</name>
<dbReference type="Gene3D" id="1.25.40.10">
    <property type="entry name" value="Tetratricopeptide repeat domain"/>
    <property type="match status" value="1"/>
</dbReference>
<feature type="transmembrane region" description="Helical" evidence="4">
    <location>
        <begin position="97"/>
        <end position="117"/>
    </location>
</feature>
<evidence type="ECO:0000256" key="3">
    <source>
        <dbReference type="PROSITE-ProRule" id="PRU00339"/>
    </source>
</evidence>
<evidence type="ECO:0000256" key="1">
    <source>
        <dbReference type="ARBA" id="ARBA00022737"/>
    </source>
</evidence>
<gene>
    <name evidence="5" type="ORF">MNODULE_07460</name>
</gene>
<sequence length="390" mass="44946">MILLWLRAIWGKIWGKVWWRFWGRLWNRVTLKHALLVFVCYWALIVQMSYRVPSRLLFLLIPWIGTAIGLLSLFFFLKHLFSNSHTHSPFYSTLRVIEQGTALMLRVFIYYSLLLYLNAKLDTSPRIDQVAEIETITLGEIQLDIPIPLRWANLKSASNSESVTRLLLRWDEAKKLWGGESVVVQSRRGFLRIPWIVKIERNEEKYSREALALSPTATAAWRKLINFYLDHERWKEASAAAQEYIKIYPADDAYALSVAGALNVSGHYADGIAILNPIVENRPTYEAYQLLGWALSFNGQRPRAAEVLEASIPLRPEDWEAYYHLGYVYNDMGKVPEAIVNFEKVLERRPHFPEVKKQLADLRHLAELQRKIAAKRAAASSPSEQPAAAP</sequence>
<keyword evidence="6" id="KW-1185">Reference proteome</keyword>
<dbReference type="InterPro" id="IPR011990">
    <property type="entry name" value="TPR-like_helical_dom_sf"/>
</dbReference>
<keyword evidence="2 3" id="KW-0802">TPR repeat</keyword>
<dbReference type="RefSeq" id="WP_168058811.1">
    <property type="nucleotide sequence ID" value="NZ_VTOW01000001.1"/>
</dbReference>
<organism evidence="5 6">
    <name type="scientific">Candidatus Manganitrophus noduliformans</name>
    <dbReference type="NCBI Taxonomy" id="2606439"/>
    <lineage>
        <taxon>Bacteria</taxon>
        <taxon>Pseudomonadati</taxon>
        <taxon>Nitrospirota</taxon>
        <taxon>Nitrospiria</taxon>
        <taxon>Candidatus Troglogloeales</taxon>
        <taxon>Candidatus Manganitrophaceae</taxon>
        <taxon>Candidatus Manganitrophus</taxon>
    </lineage>
</organism>
<dbReference type="SUPFAM" id="SSF48452">
    <property type="entry name" value="TPR-like"/>
    <property type="match status" value="1"/>
</dbReference>
<evidence type="ECO:0000313" key="5">
    <source>
        <dbReference type="EMBL" id="NKE70571.1"/>
    </source>
</evidence>
<dbReference type="PANTHER" id="PTHR45586">
    <property type="entry name" value="TPR REPEAT-CONTAINING PROTEIN PA4667"/>
    <property type="match status" value="1"/>
</dbReference>
<proteinExistence type="predicted"/>
<dbReference type="Proteomes" id="UP000534783">
    <property type="component" value="Unassembled WGS sequence"/>
</dbReference>
<reference evidence="5 6" key="1">
    <citation type="journal article" date="2020" name="Nature">
        <title>Bacterial chemolithoautotrophy via manganese oxidation.</title>
        <authorList>
            <person name="Yu H."/>
            <person name="Leadbetter J.R."/>
        </authorList>
    </citation>
    <scope>NUCLEOTIDE SEQUENCE [LARGE SCALE GENOMIC DNA]</scope>
    <source>
        <strain evidence="5 6">Mn-1</strain>
    </source>
</reference>
<dbReference type="AlphaFoldDB" id="A0A7X6IAC9"/>
<evidence type="ECO:0000313" key="6">
    <source>
        <dbReference type="Proteomes" id="UP000534783"/>
    </source>
</evidence>
<dbReference type="InterPro" id="IPR019734">
    <property type="entry name" value="TPR_rpt"/>
</dbReference>
<dbReference type="PANTHER" id="PTHR45586:SF1">
    <property type="entry name" value="LIPOPOLYSACCHARIDE ASSEMBLY PROTEIN B"/>
    <property type="match status" value="1"/>
</dbReference>
<keyword evidence="4" id="KW-0472">Membrane</keyword>
<dbReference type="EMBL" id="VTOW01000001">
    <property type="protein sequence ID" value="NKE70571.1"/>
    <property type="molecule type" value="Genomic_DNA"/>
</dbReference>
<evidence type="ECO:0000256" key="2">
    <source>
        <dbReference type="ARBA" id="ARBA00022803"/>
    </source>
</evidence>
<protein>
    <submittedName>
        <fullName evidence="5">Tetratricopeptide repeat protein</fullName>
    </submittedName>
</protein>
<dbReference type="Pfam" id="PF00515">
    <property type="entry name" value="TPR_1"/>
    <property type="match status" value="1"/>
</dbReference>
<feature type="repeat" description="TPR" evidence="3">
    <location>
        <begin position="319"/>
        <end position="352"/>
    </location>
</feature>